<keyword evidence="3" id="KW-1185">Reference proteome</keyword>
<dbReference type="AlphaFoldDB" id="G0V3W0"/>
<dbReference type="PANTHER" id="PTHR43649">
    <property type="entry name" value="ARABINOSE-BINDING PROTEIN-RELATED"/>
    <property type="match status" value="1"/>
</dbReference>
<accession>G0V3W0</accession>
<dbReference type="InterPro" id="IPR050490">
    <property type="entry name" value="Bact_solute-bd_prot1"/>
</dbReference>
<dbReference type="RefSeq" id="WP_008907523.1">
    <property type="nucleotide sequence ID" value="NZ_CAKP01000004.1"/>
</dbReference>
<dbReference type="PROSITE" id="PS51257">
    <property type="entry name" value="PROKAR_LIPOPROTEIN"/>
    <property type="match status" value="1"/>
</dbReference>
<dbReference type="SUPFAM" id="SSF53850">
    <property type="entry name" value="Periplasmic binding protein-like II"/>
    <property type="match status" value="1"/>
</dbReference>
<keyword evidence="1" id="KW-0732">Signal</keyword>
<evidence type="ECO:0000256" key="1">
    <source>
        <dbReference type="SAM" id="SignalP"/>
    </source>
</evidence>
<dbReference type="InterPro" id="IPR006059">
    <property type="entry name" value="SBP"/>
</dbReference>
<reference evidence="2 3" key="1">
    <citation type="journal article" date="2011" name="J. Bacteriol.">
        <title>Draft genome sequence of Caloramator australicus strain RC3T, a thermoanaerobe from the Great Artesian Basin of Australia.</title>
        <authorList>
            <person name="Ogg C.D."/>
            <person name="Patel B.K.C."/>
        </authorList>
    </citation>
    <scope>NUCLEOTIDE SEQUENCE [LARGE SCALE GENOMIC DNA]</scope>
    <source>
        <strain evidence="2 3">RC3</strain>
    </source>
</reference>
<feature type="signal peptide" evidence="1">
    <location>
        <begin position="1"/>
        <end position="19"/>
    </location>
</feature>
<keyword evidence="2" id="KW-0813">Transport</keyword>
<name>G0V3W0_9CLOT</name>
<evidence type="ECO:0000313" key="3">
    <source>
        <dbReference type="Proteomes" id="UP000007652"/>
    </source>
</evidence>
<gene>
    <name evidence="2" type="ORF">CAAU_0151</name>
</gene>
<keyword evidence="2" id="KW-0762">Sugar transport</keyword>
<protein>
    <submittedName>
        <fullName evidence="2">ABC-type sugar transport system, periplasmic component</fullName>
    </submittedName>
</protein>
<dbReference type="STRING" id="857293.CAAU_0151"/>
<proteinExistence type="predicted"/>
<dbReference type="EMBL" id="CAKP01000004">
    <property type="protein sequence ID" value="CCC57800.1"/>
    <property type="molecule type" value="Genomic_DNA"/>
</dbReference>
<dbReference type="Pfam" id="PF13416">
    <property type="entry name" value="SBP_bac_8"/>
    <property type="match status" value="1"/>
</dbReference>
<organism evidence="2 3">
    <name type="scientific">Caloramator australicus RC3</name>
    <dbReference type="NCBI Taxonomy" id="857293"/>
    <lineage>
        <taxon>Bacteria</taxon>
        <taxon>Bacillati</taxon>
        <taxon>Bacillota</taxon>
        <taxon>Clostridia</taxon>
        <taxon>Eubacteriales</taxon>
        <taxon>Clostridiaceae</taxon>
        <taxon>Caloramator</taxon>
    </lineage>
</organism>
<dbReference type="eggNOG" id="COG1653">
    <property type="taxonomic scope" value="Bacteria"/>
</dbReference>
<dbReference type="PANTHER" id="PTHR43649:SF12">
    <property type="entry name" value="DIACETYLCHITOBIOSE BINDING PROTEIN DASA"/>
    <property type="match status" value="1"/>
</dbReference>
<comment type="caution">
    <text evidence="2">The sequence shown here is derived from an EMBL/GenBank/DDBJ whole genome shotgun (WGS) entry which is preliminary data.</text>
</comment>
<sequence>MKKLISMLLVLLLTVSVFSGCGKTEEQANSNQTGEKVLKIWSFTDEIKTMAVAYRGKHPDVKIEYTMIPMTNGEYQTKLKSALQSGEAPDIIALEASFVREFIESDYLEDLSDLLPLAQELRTYQFTIDMATYDGQVKAYSYQATPGAMFYRRSLAKKYFGTDDPEKIQELVSDMKKFEEAAKIVKEKSKGNTYMVASVGDFTNLFFANREKPWVVDGKLYIDPKVDELFEIAKSFRQNGYEAQANQWQEGWFAGMNDSLVDAKGNPKQVFSYFLPTWGLPYVLMPNSSPKEVKVEGSDKTKKVGKDTSGDWACIRGPMPYQWGGTWIAVVKGTKNLELAKDFVKFATLDEENLKNWALGVYTNEYLKKIDPNIGDKLSQGPGDFVSSQKVVEEIVDKFDDASTSKFLAGQNSYRSFAEAAPYISLKLLQGTDDAIQRALNDPLNNYVSGKATKEQAIKQFKEAVKNTLPDLIVE</sequence>
<dbReference type="Gene3D" id="3.40.190.10">
    <property type="entry name" value="Periplasmic binding protein-like II"/>
    <property type="match status" value="1"/>
</dbReference>
<dbReference type="Proteomes" id="UP000007652">
    <property type="component" value="Unassembled WGS sequence"/>
</dbReference>
<feature type="chain" id="PRO_5038529156" evidence="1">
    <location>
        <begin position="20"/>
        <end position="475"/>
    </location>
</feature>
<evidence type="ECO:0000313" key="2">
    <source>
        <dbReference type="EMBL" id="CCC57800.1"/>
    </source>
</evidence>